<proteinExistence type="predicted"/>
<organism evidence="1">
    <name type="scientific">Arundo donax</name>
    <name type="common">Giant reed</name>
    <name type="synonym">Donax arundinaceus</name>
    <dbReference type="NCBI Taxonomy" id="35708"/>
    <lineage>
        <taxon>Eukaryota</taxon>
        <taxon>Viridiplantae</taxon>
        <taxon>Streptophyta</taxon>
        <taxon>Embryophyta</taxon>
        <taxon>Tracheophyta</taxon>
        <taxon>Spermatophyta</taxon>
        <taxon>Magnoliopsida</taxon>
        <taxon>Liliopsida</taxon>
        <taxon>Poales</taxon>
        <taxon>Poaceae</taxon>
        <taxon>PACMAD clade</taxon>
        <taxon>Arundinoideae</taxon>
        <taxon>Arundineae</taxon>
        <taxon>Arundo</taxon>
    </lineage>
</organism>
<dbReference type="EMBL" id="GBRH01272394">
    <property type="protein sequence ID" value="JAD25501.1"/>
    <property type="molecule type" value="Transcribed_RNA"/>
</dbReference>
<evidence type="ECO:0000313" key="1">
    <source>
        <dbReference type="EMBL" id="JAD25501.1"/>
    </source>
</evidence>
<sequence length="49" mass="5240">MPLEARGGGRCRAPAGPTSSLGYGEELALRRAIRSGEQLATRRWIWGGA</sequence>
<name>A0A0A8YHL7_ARUDO</name>
<reference evidence="1" key="2">
    <citation type="journal article" date="2015" name="Data Brief">
        <title>Shoot transcriptome of the giant reed, Arundo donax.</title>
        <authorList>
            <person name="Barrero R.A."/>
            <person name="Guerrero F.D."/>
            <person name="Moolhuijzen P."/>
            <person name="Goolsby J.A."/>
            <person name="Tidwell J."/>
            <person name="Bellgard S.E."/>
            <person name="Bellgard M.I."/>
        </authorList>
    </citation>
    <scope>NUCLEOTIDE SEQUENCE</scope>
    <source>
        <tissue evidence="1">Shoot tissue taken approximately 20 cm above the soil surface</tissue>
    </source>
</reference>
<dbReference type="AlphaFoldDB" id="A0A0A8YHL7"/>
<protein>
    <submittedName>
        <fullName evidence="1">Uncharacterized protein</fullName>
    </submittedName>
</protein>
<accession>A0A0A8YHL7</accession>
<reference evidence="1" key="1">
    <citation type="submission" date="2014-09" db="EMBL/GenBank/DDBJ databases">
        <authorList>
            <person name="Magalhaes I.L.F."/>
            <person name="Oliveira U."/>
            <person name="Santos F.R."/>
            <person name="Vidigal T.H.D.A."/>
            <person name="Brescovit A.D."/>
            <person name="Santos A.J."/>
        </authorList>
    </citation>
    <scope>NUCLEOTIDE SEQUENCE</scope>
    <source>
        <tissue evidence="1">Shoot tissue taken approximately 20 cm above the soil surface</tissue>
    </source>
</reference>